<dbReference type="Proteomes" id="UP001472677">
    <property type="component" value="Unassembled WGS sequence"/>
</dbReference>
<proteinExistence type="predicted"/>
<gene>
    <name evidence="1" type="ORF">V6N12_057380</name>
</gene>
<accession>A0ABR2DBN5</accession>
<evidence type="ECO:0000313" key="2">
    <source>
        <dbReference type="Proteomes" id="UP001472677"/>
    </source>
</evidence>
<protein>
    <submittedName>
        <fullName evidence="1">Uncharacterized protein</fullName>
    </submittedName>
</protein>
<keyword evidence="2" id="KW-1185">Reference proteome</keyword>
<dbReference type="EMBL" id="JBBPBM010000031">
    <property type="protein sequence ID" value="KAK8534736.1"/>
    <property type="molecule type" value="Genomic_DNA"/>
</dbReference>
<reference evidence="1 2" key="1">
    <citation type="journal article" date="2024" name="G3 (Bethesda)">
        <title>Genome assembly of Hibiscus sabdariffa L. provides insights into metabolisms of medicinal natural products.</title>
        <authorList>
            <person name="Kim T."/>
        </authorList>
    </citation>
    <scope>NUCLEOTIDE SEQUENCE [LARGE SCALE GENOMIC DNA]</scope>
    <source>
        <strain evidence="1">TK-2024</strain>
        <tissue evidence="1">Old leaves</tissue>
    </source>
</reference>
<comment type="caution">
    <text evidence="1">The sequence shown here is derived from an EMBL/GenBank/DDBJ whole genome shotgun (WGS) entry which is preliminary data.</text>
</comment>
<sequence length="120" mass="13680">MGADLLESKEITVNFACSIEEWESRVLLAIEMARLEKESRLAKEAAILLMVAHDEFRMASFVCTIKICKASFHVDCLTSICTGNSFLRWEIVSMLNIKSHKIKYKDRLGTKRLHEEDGAD</sequence>
<evidence type="ECO:0000313" key="1">
    <source>
        <dbReference type="EMBL" id="KAK8534736.1"/>
    </source>
</evidence>
<name>A0ABR2DBN5_9ROSI</name>
<organism evidence="1 2">
    <name type="scientific">Hibiscus sabdariffa</name>
    <name type="common">roselle</name>
    <dbReference type="NCBI Taxonomy" id="183260"/>
    <lineage>
        <taxon>Eukaryota</taxon>
        <taxon>Viridiplantae</taxon>
        <taxon>Streptophyta</taxon>
        <taxon>Embryophyta</taxon>
        <taxon>Tracheophyta</taxon>
        <taxon>Spermatophyta</taxon>
        <taxon>Magnoliopsida</taxon>
        <taxon>eudicotyledons</taxon>
        <taxon>Gunneridae</taxon>
        <taxon>Pentapetalae</taxon>
        <taxon>rosids</taxon>
        <taxon>malvids</taxon>
        <taxon>Malvales</taxon>
        <taxon>Malvaceae</taxon>
        <taxon>Malvoideae</taxon>
        <taxon>Hibiscus</taxon>
    </lineage>
</organism>